<feature type="region of interest" description="Disordered" evidence="1">
    <location>
        <begin position="484"/>
        <end position="511"/>
    </location>
</feature>
<feature type="compositionally biased region" description="Pro residues" evidence="1">
    <location>
        <begin position="613"/>
        <end position="624"/>
    </location>
</feature>
<evidence type="ECO:0000259" key="2">
    <source>
        <dbReference type="Pfam" id="PF13820"/>
    </source>
</evidence>
<feature type="region of interest" description="Disordered" evidence="1">
    <location>
        <begin position="2442"/>
        <end position="2482"/>
    </location>
</feature>
<feature type="compositionally biased region" description="Basic and acidic residues" evidence="1">
    <location>
        <begin position="2217"/>
        <end position="2240"/>
    </location>
</feature>
<feature type="region of interest" description="Disordered" evidence="1">
    <location>
        <begin position="608"/>
        <end position="628"/>
    </location>
</feature>
<feature type="region of interest" description="Disordered" evidence="1">
    <location>
        <begin position="2525"/>
        <end position="2575"/>
    </location>
</feature>
<name>A0A6A7FXE8_9CRUS</name>
<feature type="region of interest" description="Disordered" evidence="1">
    <location>
        <begin position="2190"/>
        <end position="2240"/>
    </location>
</feature>
<dbReference type="InterPro" id="IPR032715">
    <property type="entry name" value="NCOA6_TRADD-N"/>
</dbReference>
<feature type="compositionally biased region" description="Basic residues" evidence="1">
    <location>
        <begin position="191"/>
        <end position="200"/>
    </location>
</feature>
<feature type="region of interest" description="Disordered" evidence="1">
    <location>
        <begin position="998"/>
        <end position="1038"/>
    </location>
</feature>
<feature type="region of interest" description="Disordered" evidence="1">
    <location>
        <begin position="2299"/>
        <end position="2333"/>
    </location>
</feature>
<feature type="region of interest" description="Disordered" evidence="1">
    <location>
        <begin position="1460"/>
        <end position="1539"/>
    </location>
</feature>
<feature type="region of interest" description="Disordered" evidence="1">
    <location>
        <begin position="735"/>
        <end position="825"/>
    </location>
</feature>
<feature type="compositionally biased region" description="Polar residues" evidence="1">
    <location>
        <begin position="502"/>
        <end position="511"/>
    </location>
</feature>
<sequence>MDACTISRTLPLIPAMRGCGGSCSSCSSSSSNSSDGDEKSSGSVEEEEEEDDEATTMVMTYEGSISDPMLRSKLSCLMHRLKYLSNSERLPEVQQVEPWNSVRVTFSIPREAARRLHLLAQAGEPALRHLGILSVQVQGDQVVCLRLAGTNNESNDLTMRTSDSASSSSNMMDRLSGILGSSSANNPSTSHHPHLHHHQQQHPQQVATAVQYRAPAPPPPPPSLPGFYSQASGGGIPGQHAGTMVVRSSNTPQQTLLHHRPAAVTSGGYNTTNNPPPYPLNSPADHHHNSTAATAVPHTYMQHSAADQAANHPSSPVAASYRLTPVSANTAAAAAAGGGMVVAATSSSGGRQVIVRPPPPPPSSQLIQQQPPATSTAPVVNVVKNSPLLVGLLQQPEQQNKAAVGIGGSPELGSASTHLTSLAANHYTANHTSALHHHRPIVNSSINQYSSTTRSRDGLTTHQQVYSGGSVITNARVPVAGGLQQHPQVTGKPPPMTVGASAMTSSAQAGTIPSGVIQQQQPLAGPALTRHAVPLQTQQQPQPSPQHHPTAGQQQIILGSVAGSGIVVPPSSVSSSSGSSIAPQSSVLTSQRTLVPTAGTTTAMLAAASPSPAISPTPSLPSPHPTTHTSLSLATVVSQMQTSVTTAAASVGGISAFVGSHVTALTPPLTPSNQQILSTVSSASHLNTATSSSPSISANSDDVSAMTPVSQIEAHTTSATLTQVSPFNSQIGMDSKVTKAASPKRMGSKESQYLINPNTGLLEPRHNTDSSDSESDLRPFSPVQKSSQTLQNQSKSAAPTSTSSSSSSSLLLNKPQSEAVSQTGKPVDKLLQTSLAAAAIEESSISSSSIAVVTSISTDAGCERPASHDSTTSSSSSSNNSVSSKETQHSELDSPRLVTVLQPERAVSKQKSEQSNNNDWVNSRIVRAQGSGELRLKLKFGREQPVHKNVTLNARKNDKKDVVVTGSSSSSELSSDVKIIPKLHIKFGPSVPHVVKQSVPVPTSVSEDKDRSRKVVDKGREDRKRKGCRKRSRNSDCESDRLDIHKLKSGSIPESSVLKMSDIKKAKLDHESEDGGSFRGKDSNDGRSKGPRTFEDKYSNKVDNVKMAKFEAKRRTRSKIKTPLQKLGSIFGELTSHKILETLPPSITKVAALHTQQPHRNPTSSSSVAAASCSSFFSSSDKLDSDFLRDSGSSADDCLSIGGKGSGLMNGDLSYEERGALSRSLQSSTFSELTAGGKLTIKRKPASLASEHLRSSLSLLNKDSRHADAKRKMGLGCIPTYLNSSLLINKVSTLGGSSGYSRLHDTDRGRQSASSTASAISTTPSSSSVGGTSANKGGELLKTALCANFPSLNANSDITIQSVRSKKDLLASRLSGGSDEQHTRSLHHKSPGHSASMSLPDGLNKAGRVTCIDVTDRKAVEEAVKSSRNSSSNTDSQQKLADALERWSCSSTVVSTATSSHNSSCALPTNNNSNNNNLATRLQPDSTNYFPTSLSVESKDASGDMGSKTTSSSQCPVEQNPRDSDTGKLKSHVKTSLVSRSNCDTRVKGEVMEVSVEDCSGKVEVGSSSSGGNVSGVATSSKPSADIESPEGTPKGEHGTGQGGEDSGIESMDALSEKSPNQSDQSPHRRDDKECDAFVSDSSKPVAVANCSTKAIAASPSSVALSVCTSTVTVVTPTTVAASSIAISSSKSKLLALDNSSSSPGQLTAVSSVGTVASAVQTNESDSSDDREQQKAFLADSAKRPTTTDNSCDVYQYDIEKEAAEDIKSNITIKDKESRIHLEESRRKQIDMNDSNEFIERNIRHDNLNTKSNLNTLLRVKSSDVNNSADYSELNIAKTSSIITSSLTKVDAAITSIAPSPDITITSKRHDGAIILTPSGKTSNKPKPLPVSKLNSQLGNSSDVVLSSEENGLNVNKTTTDRRLSSPPIKVSDSSNVSLNYSNNLMDSHDSTKKLTVLNSHESSATDVNNSNCSSNSPMSSATPTFTVVNPNPSTASLVSPTAMIFLSGVSSGSATSTGSSVSTAKVVTLKSASFSNSSSSALAPPAGKAFRLVSLPDNLARSPASSPVKGQLVTFKQLVPSSGVAGGSTRSPHLVAATASPHQTPAKTDDSPPSLLKAQLLAPQTNAHHNYTYVSGIHAQNTSNSIPVVTTNGEPENLDFVGFSSSSIIKLQPSVTKIAQLIPLEKEEKSTDLLSPTEDEPKPLRVQPPLYTYGGNKDRKKDLETDTDDKEKPSVMTPEKDACNNVDIKLEHVVKEESKIDQSNKPQSNDRGFNVLTIEIPATNNDLLDDKRLTRATRQSARLASPKVNSPNCELSPRTSERRSPSTLNNIGVSGSGCHVPSLCSVSNPSMSSLVNTPVSISGRLVANSGSITITSLTRSCAPATHTTRSANKKRRHEIDGSSNDYMLDTSNININSKIARRKASEKYSTITAVSCNKAGSNRTVQSTGVESSDNEEEEDYDNNSAREDNTATANGSSNNNNGVVVIGVASCLAEVAAASAVVATAVNTSVAVNNSAVTVTVAAPGSSKRRTPSASNSLHEDEEEAPRAADQTTHVAAVETASTQQQTSLSLQQPTPLSAAAIITQ</sequence>
<feature type="compositionally biased region" description="Low complexity" evidence="1">
    <location>
        <begin position="1563"/>
        <end position="1581"/>
    </location>
</feature>
<feature type="compositionally biased region" description="Polar residues" evidence="1">
    <location>
        <begin position="783"/>
        <end position="792"/>
    </location>
</feature>
<reference evidence="3" key="1">
    <citation type="submission" date="2017-11" db="EMBL/GenBank/DDBJ databases">
        <title>The sensing device of the deep-sea amphipod.</title>
        <authorList>
            <person name="Kobayashi H."/>
            <person name="Nagahama T."/>
            <person name="Arai W."/>
            <person name="Sasagawa Y."/>
            <person name="Umeda M."/>
            <person name="Hayashi T."/>
            <person name="Nikaido I."/>
            <person name="Watanabe H."/>
            <person name="Oguri K."/>
            <person name="Kitazato H."/>
            <person name="Fujioka K."/>
            <person name="Kido Y."/>
            <person name="Takami H."/>
        </authorList>
    </citation>
    <scope>NUCLEOTIDE SEQUENCE</scope>
    <source>
        <tissue evidence="3">Whole body</tissue>
    </source>
</reference>
<feature type="compositionally biased region" description="Polar residues" evidence="1">
    <location>
        <begin position="246"/>
        <end position="256"/>
    </location>
</feature>
<dbReference type="Pfam" id="PF13820">
    <property type="entry name" value="NCOA6_TRADD-N"/>
    <property type="match status" value="1"/>
</dbReference>
<dbReference type="GO" id="GO:0003713">
    <property type="term" value="F:transcription coactivator activity"/>
    <property type="evidence" value="ECO:0007669"/>
    <property type="project" value="InterPro"/>
</dbReference>
<feature type="compositionally biased region" description="Low complexity" evidence="1">
    <location>
        <begin position="25"/>
        <end position="34"/>
    </location>
</feature>
<feature type="compositionally biased region" description="Low complexity" evidence="1">
    <location>
        <begin position="793"/>
        <end position="817"/>
    </location>
</feature>
<feature type="region of interest" description="Disordered" evidence="1">
    <location>
        <begin position="1068"/>
        <end position="1097"/>
    </location>
</feature>
<dbReference type="GO" id="GO:0045944">
    <property type="term" value="P:positive regulation of transcription by RNA polymerase II"/>
    <property type="evidence" value="ECO:0007669"/>
    <property type="project" value="TreeGrafter"/>
</dbReference>
<feature type="compositionally biased region" description="Polar residues" evidence="1">
    <location>
        <begin position="1478"/>
        <end position="1496"/>
    </location>
</feature>
<feature type="compositionally biased region" description="Basic and acidic residues" evidence="1">
    <location>
        <begin position="1626"/>
        <end position="1636"/>
    </location>
</feature>
<dbReference type="GO" id="GO:0005667">
    <property type="term" value="C:transcription regulator complex"/>
    <property type="evidence" value="ECO:0007669"/>
    <property type="project" value="TreeGrafter"/>
</dbReference>
<dbReference type="EMBL" id="IACT01003468">
    <property type="protein sequence ID" value="LAC22709.1"/>
    <property type="molecule type" value="mRNA"/>
</dbReference>
<feature type="compositionally biased region" description="Acidic residues" evidence="1">
    <location>
        <begin position="2454"/>
        <end position="2463"/>
    </location>
</feature>
<feature type="compositionally biased region" description="Low complexity" evidence="1">
    <location>
        <begin position="157"/>
        <end position="176"/>
    </location>
</feature>
<dbReference type="PANTHER" id="PTHR15690">
    <property type="entry name" value="NUCLEAR RECEPTOR COACTIVATOR 6"/>
    <property type="match status" value="1"/>
</dbReference>
<feature type="compositionally biased region" description="Low complexity" evidence="1">
    <location>
        <begin position="2472"/>
        <end position="2482"/>
    </location>
</feature>
<feature type="region of interest" description="Disordered" evidence="1">
    <location>
        <begin position="1877"/>
        <end position="1911"/>
    </location>
</feature>
<feature type="compositionally biased region" description="Acidic residues" evidence="1">
    <location>
        <begin position="44"/>
        <end position="54"/>
    </location>
</feature>
<feature type="region of interest" description="Disordered" evidence="1">
    <location>
        <begin position="153"/>
        <end position="290"/>
    </location>
</feature>
<feature type="compositionally biased region" description="Low complexity" evidence="1">
    <location>
        <begin position="870"/>
        <end position="884"/>
    </location>
</feature>
<feature type="compositionally biased region" description="Polar residues" evidence="1">
    <location>
        <begin position="2442"/>
        <end position="2451"/>
    </location>
</feature>
<feature type="compositionally biased region" description="Low complexity" evidence="1">
    <location>
        <begin position="569"/>
        <end position="587"/>
    </location>
</feature>
<accession>A0A6A7FXE8</accession>
<feature type="compositionally biased region" description="Low complexity" evidence="1">
    <location>
        <begin position="1312"/>
        <end position="1334"/>
    </location>
</feature>
<feature type="region of interest" description="Disordered" evidence="1">
    <location>
        <begin position="569"/>
        <end position="589"/>
    </location>
</feature>
<feature type="region of interest" description="Disordered" evidence="1">
    <location>
        <begin position="860"/>
        <end position="897"/>
    </location>
</feature>
<feature type="compositionally biased region" description="Polar residues" evidence="1">
    <location>
        <begin position="1507"/>
        <end position="1517"/>
    </location>
</feature>
<feature type="compositionally biased region" description="Polar residues" evidence="1">
    <location>
        <begin position="179"/>
        <end position="190"/>
    </location>
</feature>
<evidence type="ECO:0000256" key="1">
    <source>
        <dbReference type="SAM" id="MobiDB-lite"/>
    </source>
</evidence>
<organism evidence="3">
    <name type="scientific">Hirondellea gigas</name>
    <dbReference type="NCBI Taxonomy" id="1518452"/>
    <lineage>
        <taxon>Eukaryota</taxon>
        <taxon>Metazoa</taxon>
        <taxon>Ecdysozoa</taxon>
        <taxon>Arthropoda</taxon>
        <taxon>Crustacea</taxon>
        <taxon>Multicrustacea</taxon>
        <taxon>Malacostraca</taxon>
        <taxon>Eumalacostraca</taxon>
        <taxon>Peracarida</taxon>
        <taxon>Amphipoda</taxon>
        <taxon>Amphilochidea</taxon>
        <taxon>Lysianassida</taxon>
        <taxon>Lysianassidira</taxon>
        <taxon>Lysianassoidea</taxon>
        <taxon>Lysianassidae</taxon>
        <taxon>Hirondellea</taxon>
    </lineage>
</organism>
<feature type="compositionally biased region" description="Polar residues" evidence="1">
    <location>
        <begin position="2299"/>
        <end position="2314"/>
    </location>
</feature>
<feature type="region of interest" description="Disordered" evidence="1">
    <location>
        <begin position="1299"/>
        <end position="1334"/>
    </location>
</feature>
<proteinExistence type="evidence at transcript level"/>
<feature type="compositionally biased region" description="Polar residues" evidence="1">
    <location>
        <begin position="749"/>
        <end position="759"/>
    </location>
</feature>
<feature type="compositionally biased region" description="Low complexity" evidence="1">
    <location>
        <begin position="1460"/>
        <end position="1477"/>
    </location>
</feature>
<dbReference type="InterPro" id="IPR026638">
    <property type="entry name" value="NCOA6"/>
</dbReference>
<protein>
    <submittedName>
        <fullName evidence="3">Mucin-4-like isoform X2</fullName>
    </submittedName>
</protein>
<feature type="compositionally biased region" description="Pro residues" evidence="1">
    <location>
        <begin position="215"/>
        <end position="224"/>
    </location>
</feature>
<feature type="compositionally biased region" description="Low complexity" evidence="1">
    <location>
        <begin position="2562"/>
        <end position="2575"/>
    </location>
</feature>
<evidence type="ECO:0000313" key="3">
    <source>
        <dbReference type="EMBL" id="LAC22709.1"/>
    </source>
</evidence>
<feature type="region of interest" description="Disordered" evidence="1">
    <location>
        <begin position="1563"/>
        <end position="1638"/>
    </location>
</feature>
<feature type="compositionally biased region" description="Polar residues" evidence="1">
    <location>
        <begin position="1893"/>
        <end position="1911"/>
    </location>
</feature>
<dbReference type="PANTHER" id="PTHR15690:SF0">
    <property type="entry name" value="NUCLEAR RECEPTOR COACTIVATOR 6"/>
    <property type="match status" value="1"/>
</dbReference>
<feature type="region of interest" description="Disordered" evidence="1">
    <location>
        <begin position="2385"/>
        <end position="2408"/>
    </location>
</feature>
<feature type="region of interest" description="Disordered" evidence="1">
    <location>
        <begin position="904"/>
        <end position="923"/>
    </location>
</feature>
<feature type="compositionally biased region" description="Basic and acidic residues" evidence="1">
    <location>
        <begin position="1079"/>
        <end position="1097"/>
    </location>
</feature>
<feature type="compositionally biased region" description="Basic and acidic residues" evidence="1">
    <location>
        <begin position="1006"/>
        <end position="1024"/>
    </location>
</feature>
<feature type="domain" description="Nuclear receptor coactivator 6 TRADD-N" evidence="2">
    <location>
        <begin position="56"/>
        <end position="190"/>
    </location>
</feature>
<feature type="region of interest" description="Disordered" evidence="1">
    <location>
        <begin position="1371"/>
        <end position="1402"/>
    </location>
</feature>
<dbReference type="GO" id="GO:0035097">
    <property type="term" value="C:histone methyltransferase complex"/>
    <property type="evidence" value="ECO:0007669"/>
    <property type="project" value="TreeGrafter"/>
</dbReference>
<feature type="region of interest" description="Disordered" evidence="1">
    <location>
        <begin position="25"/>
        <end position="55"/>
    </location>
</feature>